<organism evidence="1 2">
    <name type="scientific">Dunaliella salina</name>
    <name type="common">Green alga</name>
    <name type="synonym">Protococcus salinus</name>
    <dbReference type="NCBI Taxonomy" id="3046"/>
    <lineage>
        <taxon>Eukaryota</taxon>
        <taxon>Viridiplantae</taxon>
        <taxon>Chlorophyta</taxon>
        <taxon>core chlorophytes</taxon>
        <taxon>Chlorophyceae</taxon>
        <taxon>CS clade</taxon>
        <taxon>Chlamydomonadales</taxon>
        <taxon>Dunaliellaceae</taxon>
        <taxon>Dunaliella</taxon>
    </lineage>
</organism>
<keyword evidence="2" id="KW-1185">Reference proteome</keyword>
<evidence type="ECO:0000313" key="2">
    <source>
        <dbReference type="Proteomes" id="UP000815325"/>
    </source>
</evidence>
<evidence type="ECO:0008006" key="3">
    <source>
        <dbReference type="Google" id="ProtNLM"/>
    </source>
</evidence>
<sequence>MDPHSCDRTREQMWAWAWRTPGRAYRGAACARLRRHGAAARCVAGSAGGCSGGRGNGAVGASGLSGVSWAWCRWCMMEHRPLLRPPQGCPAEALMQMEQAGLTHQPLQKGSWSGSFEAQPSDFPGAPIFEGNPRAQRRCVEQQGWAACYRGRRGGRMGV</sequence>
<dbReference type="EMBL" id="MU070343">
    <property type="protein sequence ID" value="KAF5828207.1"/>
    <property type="molecule type" value="Genomic_DNA"/>
</dbReference>
<gene>
    <name evidence="1" type="ORF">DUNSADRAFT_18032</name>
</gene>
<accession>A0ABQ7G0R9</accession>
<protein>
    <recommendedName>
        <fullName evidence="3">Encoded protein</fullName>
    </recommendedName>
</protein>
<comment type="caution">
    <text evidence="1">The sequence shown here is derived from an EMBL/GenBank/DDBJ whole genome shotgun (WGS) entry which is preliminary data.</text>
</comment>
<name>A0ABQ7G0R9_DUNSA</name>
<dbReference type="Proteomes" id="UP000815325">
    <property type="component" value="Unassembled WGS sequence"/>
</dbReference>
<proteinExistence type="predicted"/>
<evidence type="ECO:0000313" key="1">
    <source>
        <dbReference type="EMBL" id="KAF5828207.1"/>
    </source>
</evidence>
<reference evidence="1" key="1">
    <citation type="submission" date="2017-08" db="EMBL/GenBank/DDBJ databases">
        <authorList>
            <person name="Polle J.E."/>
            <person name="Barry K."/>
            <person name="Cushman J."/>
            <person name="Schmutz J."/>
            <person name="Tran D."/>
            <person name="Hathwaick L.T."/>
            <person name="Yim W.C."/>
            <person name="Jenkins J."/>
            <person name="Mckie-Krisberg Z.M."/>
            <person name="Prochnik S."/>
            <person name="Lindquist E."/>
            <person name="Dockter R.B."/>
            <person name="Adam C."/>
            <person name="Molina H."/>
            <person name="Bunkerborg J."/>
            <person name="Jin E."/>
            <person name="Buchheim M."/>
            <person name="Magnuson J."/>
        </authorList>
    </citation>
    <scope>NUCLEOTIDE SEQUENCE</scope>
    <source>
        <strain evidence="1">CCAP 19/18</strain>
    </source>
</reference>